<dbReference type="SUPFAM" id="SSF49899">
    <property type="entry name" value="Concanavalin A-like lectins/glucanases"/>
    <property type="match status" value="1"/>
</dbReference>
<dbReference type="InterPro" id="IPR013320">
    <property type="entry name" value="ConA-like_dom_sf"/>
</dbReference>
<dbReference type="Pfam" id="PF13385">
    <property type="entry name" value="Laminin_G_3"/>
    <property type="match status" value="1"/>
</dbReference>
<sequence>MSSLDKITDFYTEYGLNRSQVLLIFLIIVTIGNLFYVSGVNVLESKAYASTFTVFFMIMLLAVYKLFTSKSENQSTSKSDQPIAYTTIFVIFAFLLFSVVSEFYSKYIKTSAIFQNVSDSLQNRVIINLVQISLVIAIVVVGISAVNNFFGRWLNNAVGWPGFIINLIVYIPCLLTDFIKYLKAQYGITSSVTFILLAIEATLIAGYAFIPSLIASKLKEDSITVMNSPEFLDNAVIKSFDKQDIGEHDYKRTNYAFSMWVYINPQTNKNNANSNIFSYANAYPKISYIKNDSQTGKDIYRFIVNTQNYDISLTNQKWNNIVMNFNDNDTVDIFINGNLERTFDKSDRKSLINDGLNTITIGSNNGIYGAICNIQYYNRPVRLNEITANYNLLRNNNPPTNNIM</sequence>
<feature type="transmembrane region" description="Helical" evidence="1">
    <location>
        <begin position="125"/>
        <end position="146"/>
    </location>
</feature>
<dbReference type="EMBL" id="MN739014">
    <property type="protein sequence ID" value="QHT35216.1"/>
    <property type="molecule type" value="Genomic_DNA"/>
</dbReference>
<feature type="transmembrane region" description="Helical" evidence="1">
    <location>
        <begin position="158"/>
        <end position="179"/>
    </location>
</feature>
<keyword evidence="1" id="KW-0472">Membrane</keyword>
<keyword evidence="1" id="KW-0812">Transmembrane</keyword>
<accession>A0A6C0F157</accession>
<feature type="transmembrane region" description="Helical" evidence="1">
    <location>
        <begin position="20"/>
        <end position="40"/>
    </location>
</feature>
<reference evidence="2" key="1">
    <citation type="journal article" date="2020" name="Nature">
        <title>Giant virus diversity and host interactions through global metagenomics.</title>
        <authorList>
            <person name="Schulz F."/>
            <person name="Roux S."/>
            <person name="Paez-Espino D."/>
            <person name="Jungbluth S."/>
            <person name="Walsh D.A."/>
            <person name="Denef V.J."/>
            <person name="McMahon K.D."/>
            <person name="Konstantinidis K.T."/>
            <person name="Eloe-Fadrosh E.A."/>
            <person name="Kyrpides N.C."/>
            <person name="Woyke T."/>
        </authorList>
    </citation>
    <scope>NUCLEOTIDE SEQUENCE</scope>
    <source>
        <strain evidence="2">GVMAG-M-3300009180-1</strain>
    </source>
</reference>
<name>A0A6C0F157_9ZZZZ</name>
<feature type="transmembrane region" description="Helical" evidence="1">
    <location>
        <begin position="83"/>
        <end position="104"/>
    </location>
</feature>
<dbReference type="AlphaFoldDB" id="A0A6C0F157"/>
<feature type="transmembrane region" description="Helical" evidence="1">
    <location>
        <begin position="47"/>
        <end position="67"/>
    </location>
</feature>
<protein>
    <submittedName>
        <fullName evidence="2">Uncharacterized protein</fullName>
    </submittedName>
</protein>
<keyword evidence="1" id="KW-1133">Transmembrane helix</keyword>
<dbReference type="Gene3D" id="2.60.120.200">
    <property type="match status" value="1"/>
</dbReference>
<evidence type="ECO:0000256" key="1">
    <source>
        <dbReference type="SAM" id="Phobius"/>
    </source>
</evidence>
<feature type="transmembrane region" description="Helical" evidence="1">
    <location>
        <begin position="191"/>
        <end position="210"/>
    </location>
</feature>
<evidence type="ECO:0000313" key="2">
    <source>
        <dbReference type="EMBL" id="QHT35216.1"/>
    </source>
</evidence>
<proteinExistence type="predicted"/>
<organism evidence="2">
    <name type="scientific">viral metagenome</name>
    <dbReference type="NCBI Taxonomy" id="1070528"/>
    <lineage>
        <taxon>unclassified sequences</taxon>
        <taxon>metagenomes</taxon>
        <taxon>organismal metagenomes</taxon>
    </lineage>
</organism>